<dbReference type="GO" id="GO:0015074">
    <property type="term" value="P:DNA integration"/>
    <property type="evidence" value="ECO:0007669"/>
    <property type="project" value="InterPro"/>
</dbReference>
<keyword evidence="4" id="KW-1185">Reference proteome</keyword>
<dbReference type="InterPro" id="IPR011010">
    <property type="entry name" value="DNA_brk_join_enz"/>
</dbReference>
<name>A0A4P9WD14_9FUNG</name>
<feature type="region of interest" description="Disordered" evidence="2">
    <location>
        <begin position="57"/>
        <end position="89"/>
    </location>
</feature>
<dbReference type="GO" id="GO:0003677">
    <property type="term" value="F:DNA binding"/>
    <property type="evidence" value="ECO:0007669"/>
    <property type="project" value="InterPro"/>
</dbReference>
<dbReference type="Proteomes" id="UP000269721">
    <property type="component" value="Unassembled WGS sequence"/>
</dbReference>
<accession>A0A4P9WD14</accession>
<dbReference type="SUPFAM" id="SSF56349">
    <property type="entry name" value="DNA breaking-rejoining enzymes"/>
    <property type="match status" value="1"/>
</dbReference>
<dbReference type="InterPro" id="IPR052787">
    <property type="entry name" value="MAVS"/>
</dbReference>
<feature type="region of interest" description="Disordered" evidence="2">
    <location>
        <begin position="183"/>
        <end position="202"/>
    </location>
</feature>
<dbReference type="InterPro" id="IPR013762">
    <property type="entry name" value="Integrase-like_cat_sf"/>
</dbReference>
<dbReference type="EMBL" id="KZ996042">
    <property type="protein sequence ID" value="RKO89523.1"/>
    <property type="molecule type" value="Genomic_DNA"/>
</dbReference>
<dbReference type="Gene3D" id="1.10.443.10">
    <property type="entry name" value="Intergrase catalytic core"/>
    <property type="match status" value="1"/>
</dbReference>
<dbReference type="GO" id="GO:0006310">
    <property type="term" value="P:DNA recombination"/>
    <property type="evidence" value="ECO:0007669"/>
    <property type="project" value="UniProtKB-KW"/>
</dbReference>
<dbReference type="PANTHER" id="PTHR21446:SF12">
    <property type="entry name" value="POTASSIUM CHANNEL TETRAMERIZATION DOMAIN CONTAINING 1"/>
    <property type="match status" value="1"/>
</dbReference>
<keyword evidence="1" id="KW-0233">DNA recombination</keyword>
<dbReference type="PANTHER" id="PTHR21446">
    <property type="entry name" value="DUF3504 DOMAIN-CONTAINING PROTEIN"/>
    <property type="match status" value="1"/>
</dbReference>
<protein>
    <submittedName>
        <fullName evidence="3">Uncharacterized protein</fullName>
    </submittedName>
</protein>
<organism evidence="3 4">
    <name type="scientific">Blyttiomyces helicus</name>
    <dbReference type="NCBI Taxonomy" id="388810"/>
    <lineage>
        <taxon>Eukaryota</taxon>
        <taxon>Fungi</taxon>
        <taxon>Fungi incertae sedis</taxon>
        <taxon>Chytridiomycota</taxon>
        <taxon>Chytridiomycota incertae sedis</taxon>
        <taxon>Chytridiomycetes</taxon>
        <taxon>Chytridiomycetes incertae sedis</taxon>
        <taxon>Blyttiomyces</taxon>
    </lineage>
</organism>
<feature type="compositionally biased region" description="Low complexity" evidence="2">
    <location>
        <begin position="60"/>
        <end position="72"/>
    </location>
</feature>
<evidence type="ECO:0000256" key="1">
    <source>
        <dbReference type="ARBA" id="ARBA00023172"/>
    </source>
</evidence>
<proteinExistence type="predicted"/>
<gene>
    <name evidence="3" type="ORF">BDK51DRAFT_29310</name>
</gene>
<evidence type="ECO:0000313" key="4">
    <source>
        <dbReference type="Proteomes" id="UP000269721"/>
    </source>
</evidence>
<sequence>MWQLLKIRERRRLWVHSMRPHLANMLSWGREWNVVIGSIWFPASNLHPHPQSLRTLSPWNAPSTAPSNTPPTLFQTREPLATSSPPCPPAPTPLAVATRCCNPAEDRGYWDDVGADDDGVTSERHNTAEDVSNWGSVAADQDIPSDWDMRDHIVWSDGDDDEALLACLETFERSGETANVHRAASPDESLYPAVGASPEKSPQYRRLAKACNQRLRKGVIKVKTEHSTQTWLKWSDNRADILEAGIHAGTIPLNGELSIPELDDLLIDFIGEVQREDRGRNLCASSLKTGFAALHNHFTKVLEAFGKVIILHSDHGFEGSREALMSQMAELQEPSKGGQHRAGILTTDEMKSLFTSPLADTMFPMGLIRRVYLHFEVFCLPRGGEAKDTVMTKCPSLFLTINNVNGVKAGRWLKDSPMVKTPIQNSLKELCVRIDFIGRNIRPHSLRAVAITTLLKAGVHAEVIRRAAGTCYLSF</sequence>
<evidence type="ECO:0000313" key="3">
    <source>
        <dbReference type="EMBL" id="RKO89523.1"/>
    </source>
</evidence>
<dbReference type="AlphaFoldDB" id="A0A4P9WD14"/>
<evidence type="ECO:0000256" key="2">
    <source>
        <dbReference type="SAM" id="MobiDB-lite"/>
    </source>
</evidence>
<reference evidence="4" key="1">
    <citation type="journal article" date="2018" name="Nat. Microbiol.">
        <title>Leveraging single-cell genomics to expand the fungal tree of life.</title>
        <authorList>
            <person name="Ahrendt S.R."/>
            <person name="Quandt C.A."/>
            <person name="Ciobanu D."/>
            <person name="Clum A."/>
            <person name="Salamov A."/>
            <person name="Andreopoulos B."/>
            <person name="Cheng J.F."/>
            <person name="Woyke T."/>
            <person name="Pelin A."/>
            <person name="Henrissat B."/>
            <person name="Reynolds N.K."/>
            <person name="Benny G.L."/>
            <person name="Smith M.E."/>
            <person name="James T.Y."/>
            <person name="Grigoriev I.V."/>
        </authorList>
    </citation>
    <scope>NUCLEOTIDE SEQUENCE [LARGE SCALE GENOMIC DNA]</scope>
</reference>